<accession>A0AAE1DC15</accession>
<sequence>MGCRASLTSHCKQLSVRVWPVCSGLCEVGADGESQQRALDHVLKRVSSYWTTPIATMVRARKILKVTASGVTGDNA</sequence>
<evidence type="ECO:0000313" key="1">
    <source>
        <dbReference type="EMBL" id="KAK3764400.1"/>
    </source>
</evidence>
<protein>
    <submittedName>
        <fullName evidence="1">Uncharacterized protein</fullName>
    </submittedName>
</protein>
<proteinExistence type="predicted"/>
<gene>
    <name evidence="1" type="ORF">RRG08_039996</name>
</gene>
<organism evidence="1 2">
    <name type="scientific">Elysia crispata</name>
    <name type="common">lettuce slug</name>
    <dbReference type="NCBI Taxonomy" id="231223"/>
    <lineage>
        <taxon>Eukaryota</taxon>
        <taxon>Metazoa</taxon>
        <taxon>Spiralia</taxon>
        <taxon>Lophotrochozoa</taxon>
        <taxon>Mollusca</taxon>
        <taxon>Gastropoda</taxon>
        <taxon>Heterobranchia</taxon>
        <taxon>Euthyneura</taxon>
        <taxon>Panpulmonata</taxon>
        <taxon>Sacoglossa</taxon>
        <taxon>Placobranchoidea</taxon>
        <taxon>Plakobranchidae</taxon>
        <taxon>Elysia</taxon>
    </lineage>
</organism>
<dbReference type="Proteomes" id="UP001283361">
    <property type="component" value="Unassembled WGS sequence"/>
</dbReference>
<reference evidence="1" key="1">
    <citation type="journal article" date="2023" name="G3 (Bethesda)">
        <title>A reference genome for the long-term kleptoplast-retaining sea slug Elysia crispata morphotype clarki.</title>
        <authorList>
            <person name="Eastman K.E."/>
            <person name="Pendleton A.L."/>
            <person name="Shaikh M.A."/>
            <person name="Suttiyut T."/>
            <person name="Ogas R."/>
            <person name="Tomko P."/>
            <person name="Gavelis G."/>
            <person name="Widhalm J.R."/>
            <person name="Wisecaver J.H."/>
        </authorList>
    </citation>
    <scope>NUCLEOTIDE SEQUENCE</scope>
    <source>
        <strain evidence="1">ECLA1</strain>
    </source>
</reference>
<evidence type="ECO:0000313" key="2">
    <source>
        <dbReference type="Proteomes" id="UP001283361"/>
    </source>
</evidence>
<keyword evidence="2" id="KW-1185">Reference proteome</keyword>
<dbReference type="AlphaFoldDB" id="A0AAE1DC15"/>
<name>A0AAE1DC15_9GAST</name>
<dbReference type="EMBL" id="JAWDGP010004442">
    <property type="protein sequence ID" value="KAK3764400.1"/>
    <property type="molecule type" value="Genomic_DNA"/>
</dbReference>
<comment type="caution">
    <text evidence="1">The sequence shown here is derived from an EMBL/GenBank/DDBJ whole genome shotgun (WGS) entry which is preliminary data.</text>
</comment>